<reference evidence="1 2" key="1">
    <citation type="submission" date="2021-06" db="EMBL/GenBank/DDBJ databases">
        <authorList>
            <person name="Kallberg Y."/>
            <person name="Tangrot J."/>
            <person name="Rosling A."/>
        </authorList>
    </citation>
    <scope>NUCLEOTIDE SEQUENCE [LARGE SCALE GENOMIC DNA]</scope>
    <source>
        <strain evidence="1 2">120-4 pot B 10/14</strain>
    </source>
</reference>
<gene>
    <name evidence="1" type="ORF">GMARGA_LOCUS39710</name>
</gene>
<organism evidence="1 2">
    <name type="scientific">Gigaspora margarita</name>
    <dbReference type="NCBI Taxonomy" id="4874"/>
    <lineage>
        <taxon>Eukaryota</taxon>
        <taxon>Fungi</taxon>
        <taxon>Fungi incertae sedis</taxon>
        <taxon>Mucoromycota</taxon>
        <taxon>Glomeromycotina</taxon>
        <taxon>Glomeromycetes</taxon>
        <taxon>Diversisporales</taxon>
        <taxon>Gigasporaceae</taxon>
        <taxon>Gigaspora</taxon>
    </lineage>
</organism>
<evidence type="ECO:0000313" key="1">
    <source>
        <dbReference type="EMBL" id="CAG8849429.1"/>
    </source>
</evidence>
<dbReference type="EMBL" id="CAJVQB010096186">
    <property type="protein sequence ID" value="CAG8849429.1"/>
    <property type="molecule type" value="Genomic_DNA"/>
</dbReference>
<evidence type="ECO:0000313" key="2">
    <source>
        <dbReference type="Proteomes" id="UP000789901"/>
    </source>
</evidence>
<name>A0ABN7X9Z7_GIGMA</name>
<comment type="caution">
    <text evidence="1">The sequence shown here is derived from an EMBL/GenBank/DDBJ whole genome shotgun (WGS) entry which is preliminary data.</text>
</comment>
<protein>
    <submittedName>
        <fullName evidence="1">15978_t:CDS:1</fullName>
    </submittedName>
</protein>
<sequence>MTIKFEQLLKEFEQLNDQFNNAFNTYINTTSKLRPAYMISRSNYYKYKEEYA</sequence>
<dbReference type="Proteomes" id="UP000789901">
    <property type="component" value="Unassembled WGS sequence"/>
</dbReference>
<keyword evidence="2" id="KW-1185">Reference proteome</keyword>
<accession>A0ABN7X9Z7</accession>
<proteinExistence type="predicted"/>
<feature type="non-terminal residue" evidence="1">
    <location>
        <position position="52"/>
    </location>
</feature>